<keyword evidence="3" id="KW-1185">Reference proteome</keyword>
<evidence type="ECO:0000313" key="3">
    <source>
        <dbReference type="Proteomes" id="UP001362999"/>
    </source>
</evidence>
<reference evidence="2 3" key="1">
    <citation type="journal article" date="2024" name="J Genomics">
        <title>Draft genome sequencing and assembly of Favolaschia claudopus CIRM-BRFM 2984 isolated from oak limbs.</title>
        <authorList>
            <person name="Navarro D."/>
            <person name="Drula E."/>
            <person name="Chaduli D."/>
            <person name="Cazenave R."/>
            <person name="Ahrendt S."/>
            <person name="Wang J."/>
            <person name="Lipzen A."/>
            <person name="Daum C."/>
            <person name="Barry K."/>
            <person name="Grigoriev I.V."/>
            <person name="Favel A."/>
            <person name="Rosso M.N."/>
            <person name="Martin F."/>
        </authorList>
    </citation>
    <scope>NUCLEOTIDE SEQUENCE [LARGE SCALE GENOMIC DNA]</scope>
    <source>
        <strain evidence="2 3">CIRM-BRFM 2984</strain>
    </source>
</reference>
<accession>A0AAV9ZEZ2</accession>
<feature type="region of interest" description="Disordered" evidence="1">
    <location>
        <begin position="128"/>
        <end position="218"/>
    </location>
</feature>
<sequence>MTSAAAPAPAKDWYRALRRLSSEEFRDLKQIAIPAVAKQQDSANLFRFLNNIRAIMTDSRARLGDLRGCPPWLIALHYSLRTAVNLADPGQDYPQLREMLLTKSEILHFGCPDTYLRDFTDINASKQLPAEPSVAPPVTAPPQTPKVTPVSDHPAGSKSRKAGPAKSTKSGGGPRYGPVPKEVPQVIIIKPAPASGSKRKEPDTPAEDEEPKGKKGKYTRRTLISNGRWWNQIEEREWSVVYTTHPWGPPAPVPAPTARPADRALMVRAEGALRPSETGTMFVLVTINAVIHQSPSIRPATSARHLPPAPPRLPHHCTIHCSSQALQYVSTIRRLSLCALRPPLFGCNLPARFATPSAPPGFCTSRILLWRLLASELAISSAYRPLTGLPSL</sequence>
<proteinExistence type="predicted"/>
<dbReference type="Proteomes" id="UP001362999">
    <property type="component" value="Unassembled WGS sequence"/>
</dbReference>
<comment type="caution">
    <text evidence="2">The sequence shown here is derived from an EMBL/GenBank/DDBJ whole genome shotgun (WGS) entry which is preliminary data.</text>
</comment>
<organism evidence="2 3">
    <name type="scientific">Favolaschia claudopus</name>
    <dbReference type="NCBI Taxonomy" id="2862362"/>
    <lineage>
        <taxon>Eukaryota</taxon>
        <taxon>Fungi</taxon>
        <taxon>Dikarya</taxon>
        <taxon>Basidiomycota</taxon>
        <taxon>Agaricomycotina</taxon>
        <taxon>Agaricomycetes</taxon>
        <taxon>Agaricomycetidae</taxon>
        <taxon>Agaricales</taxon>
        <taxon>Marasmiineae</taxon>
        <taxon>Mycenaceae</taxon>
        <taxon>Favolaschia</taxon>
    </lineage>
</organism>
<dbReference type="EMBL" id="JAWWNJ010000155">
    <property type="protein sequence ID" value="KAK6980880.1"/>
    <property type="molecule type" value="Genomic_DNA"/>
</dbReference>
<evidence type="ECO:0000313" key="2">
    <source>
        <dbReference type="EMBL" id="KAK6980880.1"/>
    </source>
</evidence>
<dbReference type="AlphaFoldDB" id="A0AAV9ZEZ2"/>
<evidence type="ECO:0000256" key="1">
    <source>
        <dbReference type="SAM" id="MobiDB-lite"/>
    </source>
</evidence>
<protein>
    <submittedName>
        <fullName evidence="2">Uncharacterized protein</fullName>
    </submittedName>
</protein>
<gene>
    <name evidence="2" type="ORF">R3P38DRAFT_3234922</name>
</gene>
<feature type="compositionally biased region" description="Pro residues" evidence="1">
    <location>
        <begin position="134"/>
        <end position="144"/>
    </location>
</feature>
<name>A0AAV9ZEZ2_9AGAR</name>